<dbReference type="Pfam" id="PF01593">
    <property type="entry name" value="Amino_oxidase"/>
    <property type="match status" value="1"/>
</dbReference>
<comment type="caution">
    <text evidence="6">The sequence shown here is derived from an EMBL/GenBank/DDBJ whole genome shotgun (WGS) entry which is preliminary data.</text>
</comment>
<dbReference type="GO" id="GO:0001716">
    <property type="term" value="F:L-amino-acid oxidase activity"/>
    <property type="evidence" value="ECO:0007669"/>
    <property type="project" value="TreeGrafter"/>
</dbReference>
<dbReference type="Proteomes" id="UP000827986">
    <property type="component" value="Unassembled WGS sequence"/>
</dbReference>
<dbReference type="InterPro" id="IPR050281">
    <property type="entry name" value="Flavin_monoamine_oxidase"/>
</dbReference>
<evidence type="ECO:0000256" key="1">
    <source>
        <dbReference type="ARBA" id="ARBA00001974"/>
    </source>
</evidence>
<evidence type="ECO:0000259" key="5">
    <source>
        <dbReference type="Pfam" id="PF01593"/>
    </source>
</evidence>
<proteinExistence type="predicted"/>
<dbReference type="Gene3D" id="3.50.50.60">
    <property type="entry name" value="FAD/NAD(P)-binding domain"/>
    <property type="match status" value="1"/>
</dbReference>
<evidence type="ECO:0000256" key="4">
    <source>
        <dbReference type="SAM" id="SignalP"/>
    </source>
</evidence>
<dbReference type="SUPFAM" id="SSF51905">
    <property type="entry name" value="FAD/NAD(P)-binding domain"/>
    <property type="match status" value="1"/>
</dbReference>
<feature type="signal peptide" evidence="4">
    <location>
        <begin position="1"/>
        <end position="38"/>
    </location>
</feature>
<reference evidence="6" key="1">
    <citation type="submission" date="2021-09" db="EMBL/GenBank/DDBJ databases">
        <title>The genome of Mauremys mutica provides insights into the evolution of semi-aquatic lifestyle.</title>
        <authorList>
            <person name="Gong S."/>
            <person name="Gao Y."/>
        </authorList>
    </citation>
    <scope>NUCLEOTIDE SEQUENCE</scope>
    <source>
        <strain evidence="6">MM-2020</strain>
        <tissue evidence="6">Muscle</tissue>
    </source>
</reference>
<feature type="chain" id="PRO_5039084145" description="Amine oxidase domain-containing protein" evidence="4">
    <location>
        <begin position="39"/>
        <end position="281"/>
    </location>
</feature>
<keyword evidence="4" id="KW-0732">Signal</keyword>
<keyword evidence="3" id="KW-0274">FAD</keyword>
<dbReference type="PANTHER" id="PTHR10742:SF342">
    <property type="entry name" value="AMINE OXIDASE"/>
    <property type="match status" value="1"/>
</dbReference>
<dbReference type="FunFam" id="3.50.50.60:FF:000450">
    <property type="entry name" value="Amine oxidase"/>
    <property type="match status" value="1"/>
</dbReference>
<evidence type="ECO:0000256" key="3">
    <source>
        <dbReference type="ARBA" id="ARBA00022827"/>
    </source>
</evidence>
<sequence length="281" mass="31519">MGVGYVIGERHRDEKSVHLMPLALLQFLLLVVAPSLESLPSKLKEWEKCFTDPDYEELVDIAKNGLEKGCSSKKVVIVGAGISGLTAAQLLQDAGCKVLILEASDRVGGRIMTYHNKDKSWYVDLGPMRLPEHHSYDEITGGFDQLPDTFYQYIHGGVLFHFTVVKIVNEDDQRGVALPVYVCCVFQVQNALLLIWLEKEERETLEREKENLSQLCHQEATLTKMITELVKKSEKVTGKEGDVFSVKDENTLSGSLLVHLALKKMEKKSRNVHPVINNAKG</sequence>
<dbReference type="AlphaFoldDB" id="A0A9D3XQD0"/>
<evidence type="ECO:0000313" key="6">
    <source>
        <dbReference type="EMBL" id="KAH1183443.1"/>
    </source>
</evidence>
<dbReference type="Gene3D" id="3.90.660.10">
    <property type="match status" value="1"/>
</dbReference>
<name>A0A9D3XQD0_9SAUR</name>
<evidence type="ECO:0000256" key="2">
    <source>
        <dbReference type="ARBA" id="ARBA00022630"/>
    </source>
</evidence>
<feature type="domain" description="Amine oxidase" evidence="5">
    <location>
        <begin position="82"/>
        <end position="135"/>
    </location>
</feature>
<gene>
    <name evidence="6" type="ORF">KIL84_004935</name>
</gene>
<evidence type="ECO:0000313" key="7">
    <source>
        <dbReference type="Proteomes" id="UP000827986"/>
    </source>
</evidence>
<protein>
    <recommendedName>
        <fullName evidence="5">Amine oxidase domain-containing protein</fullName>
    </recommendedName>
</protein>
<comment type="cofactor">
    <cofactor evidence="1">
        <name>FAD</name>
        <dbReference type="ChEBI" id="CHEBI:57692"/>
    </cofactor>
</comment>
<keyword evidence="7" id="KW-1185">Reference proteome</keyword>
<dbReference type="InterPro" id="IPR002937">
    <property type="entry name" value="Amino_oxidase"/>
</dbReference>
<keyword evidence="2" id="KW-0285">Flavoprotein</keyword>
<accession>A0A9D3XQD0</accession>
<organism evidence="6 7">
    <name type="scientific">Mauremys mutica</name>
    <name type="common">yellowpond turtle</name>
    <dbReference type="NCBI Taxonomy" id="74926"/>
    <lineage>
        <taxon>Eukaryota</taxon>
        <taxon>Metazoa</taxon>
        <taxon>Chordata</taxon>
        <taxon>Craniata</taxon>
        <taxon>Vertebrata</taxon>
        <taxon>Euteleostomi</taxon>
        <taxon>Archelosauria</taxon>
        <taxon>Testudinata</taxon>
        <taxon>Testudines</taxon>
        <taxon>Cryptodira</taxon>
        <taxon>Durocryptodira</taxon>
        <taxon>Testudinoidea</taxon>
        <taxon>Geoemydidae</taxon>
        <taxon>Geoemydinae</taxon>
        <taxon>Mauremys</taxon>
    </lineage>
</organism>
<dbReference type="PANTHER" id="PTHR10742">
    <property type="entry name" value="FLAVIN MONOAMINE OXIDASE"/>
    <property type="match status" value="1"/>
</dbReference>
<dbReference type="EMBL" id="JAHDVG010000466">
    <property type="protein sequence ID" value="KAH1183443.1"/>
    <property type="molecule type" value="Genomic_DNA"/>
</dbReference>
<dbReference type="GO" id="GO:0009063">
    <property type="term" value="P:amino acid catabolic process"/>
    <property type="evidence" value="ECO:0007669"/>
    <property type="project" value="TreeGrafter"/>
</dbReference>
<dbReference type="InterPro" id="IPR036188">
    <property type="entry name" value="FAD/NAD-bd_sf"/>
</dbReference>